<protein>
    <submittedName>
        <fullName evidence="1">Uncharacterized protein</fullName>
    </submittedName>
</protein>
<accession>A0ABM9DCK7</accession>
<evidence type="ECO:0000313" key="2">
    <source>
        <dbReference type="Proteomes" id="UP001152604"/>
    </source>
</evidence>
<keyword evidence="2" id="KW-1185">Reference proteome</keyword>
<evidence type="ECO:0000313" key="1">
    <source>
        <dbReference type="EMBL" id="CAH2394266.1"/>
    </source>
</evidence>
<name>A0ABM9DCK7_9HYPH</name>
<dbReference type="EMBL" id="CAKXZS010000001">
    <property type="protein sequence ID" value="CAH2394266.1"/>
    <property type="molecule type" value="Genomic_DNA"/>
</dbReference>
<gene>
    <name evidence="1" type="ORF">MES4922_10179</name>
</gene>
<organism evidence="1 2">
    <name type="scientific">Mesorhizobium ventifaucium</name>
    <dbReference type="NCBI Taxonomy" id="666020"/>
    <lineage>
        <taxon>Bacteria</taxon>
        <taxon>Pseudomonadati</taxon>
        <taxon>Pseudomonadota</taxon>
        <taxon>Alphaproteobacteria</taxon>
        <taxon>Hyphomicrobiales</taxon>
        <taxon>Phyllobacteriaceae</taxon>
        <taxon>Mesorhizobium</taxon>
    </lineage>
</organism>
<sequence length="71" mass="8027">MSPDTFDGYVSIFASTTIKYFDVPARPDKITLANLNRLASRRIRPIPSICIGRAQNESDCERKTFDHSKPP</sequence>
<dbReference type="Proteomes" id="UP001152604">
    <property type="component" value="Unassembled WGS sequence"/>
</dbReference>
<proteinExistence type="predicted"/>
<reference evidence="1" key="1">
    <citation type="submission" date="2022-03" db="EMBL/GenBank/DDBJ databases">
        <authorList>
            <person name="Brunel B."/>
        </authorList>
    </citation>
    <scope>NUCLEOTIDE SEQUENCE</scope>
    <source>
        <strain evidence="1">STM4922sample</strain>
    </source>
</reference>
<comment type="caution">
    <text evidence="1">The sequence shown here is derived from an EMBL/GenBank/DDBJ whole genome shotgun (WGS) entry which is preliminary data.</text>
</comment>